<keyword evidence="2" id="KW-0378">Hydrolase</keyword>
<dbReference type="InterPro" id="IPR053136">
    <property type="entry name" value="UTP_pyrophosphatase-like"/>
</dbReference>
<name>A0ABU7YWU3_9GAMM</name>
<proteinExistence type="predicted"/>
<keyword evidence="2" id="KW-0482">Metalloprotease</keyword>
<evidence type="ECO:0000313" key="2">
    <source>
        <dbReference type="EMBL" id="MEG3183402.1"/>
    </source>
</evidence>
<evidence type="ECO:0000313" key="3">
    <source>
        <dbReference type="Proteomes" id="UP001355056"/>
    </source>
</evidence>
<dbReference type="Pfam" id="PF01863">
    <property type="entry name" value="YgjP-like"/>
    <property type="match status" value="1"/>
</dbReference>
<comment type="caution">
    <text evidence="2">The sequence shown here is derived from an EMBL/GenBank/DDBJ whole genome shotgun (WGS) entry which is preliminary data.</text>
</comment>
<dbReference type="CDD" id="cd07344">
    <property type="entry name" value="M48_yhfN_like"/>
    <property type="match status" value="1"/>
</dbReference>
<dbReference type="EMBL" id="JAXGFP010000002">
    <property type="protein sequence ID" value="MEG3183402.1"/>
    <property type="molecule type" value="Genomic_DNA"/>
</dbReference>
<organism evidence="2 3">
    <name type="scientific">Novilysobacter erysipheiresistens</name>
    <dbReference type="NCBI Taxonomy" id="1749332"/>
    <lineage>
        <taxon>Bacteria</taxon>
        <taxon>Pseudomonadati</taxon>
        <taxon>Pseudomonadota</taxon>
        <taxon>Gammaproteobacteria</taxon>
        <taxon>Lysobacterales</taxon>
        <taxon>Lysobacteraceae</taxon>
        <taxon>Novilysobacter</taxon>
    </lineage>
</organism>
<keyword evidence="2" id="KW-0645">Protease</keyword>
<feature type="domain" description="YgjP-like metallopeptidase" evidence="1">
    <location>
        <begin position="24"/>
        <end position="228"/>
    </location>
</feature>
<gene>
    <name evidence="2" type="ORF">SNE34_05205</name>
</gene>
<reference evidence="2 3" key="1">
    <citation type="journal article" date="2016" name="Int. J. Syst. Evol. Microbiol.">
        <title>Lysobacter erysipheiresistens sp. nov., an antagonist of powdery mildew, isolated from tobacco-cultivated soil.</title>
        <authorList>
            <person name="Xie B."/>
            <person name="Li T."/>
            <person name="Lin X."/>
            <person name="Wang C.J."/>
            <person name="Chen Y.J."/>
            <person name="Liu W.J."/>
            <person name="Zhao Z.W."/>
        </authorList>
    </citation>
    <scope>NUCLEOTIDE SEQUENCE [LARGE SCALE GENOMIC DNA]</scope>
    <source>
        <strain evidence="2 3">RS-LYSO-3</strain>
    </source>
</reference>
<sequence>MAAGFQLGDIHVAVVRKDIKNVHLSVYPPSGAVRIAAPEWMTMDAIRLFAINKLGWIKRQQQKLRGQPRETPREYLERESHYVWGRRYLLRVIEKDTAPRIELKSRRLELQVRPGTDRARRDELLADWYRASVKQALPALLEQWEPRVGVRANRVYIQRMKTKWGSCNPVARNIRINTELAKKPPECLEYIVVHELVHLKHPTHDAKFQALMTMLLPHWRDCRDMLNELPVRSEDWDTGLGSRRGS</sequence>
<dbReference type="InterPro" id="IPR002725">
    <property type="entry name" value="YgjP-like_metallopeptidase"/>
</dbReference>
<protein>
    <submittedName>
        <fullName evidence="2">SprT family zinc-dependent metalloprotease</fullName>
        <ecNumber evidence="2">3.4.-.-</ecNumber>
    </submittedName>
</protein>
<dbReference type="Gene3D" id="3.30.2010.10">
    <property type="entry name" value="Metalloproteases ('zincins'), catalytic domain"/>
    <property type="match status" value="1"/>
</dbReference>
<keyword evidence="3" id="KW-1185">Reference proteome</keyword>
<dbReference type="RefSeq" id="WP_332615338.1">
    <property type="nucleotide sequence ID" value="NZ_JAXGFP010000002.1"/>
</dbReference>
<dbReference type="GO" id="GO:0008237">
    <property type="term" value="F:metallopeptidase activity"/>
    <property type="evidence" value="ECO:0007669"/>
    <property type="project" value="UniProtKB-KW"/>
</dbReference>
<accession>A0ABU7YWU3</accession>
<dbReference type="PANTHER" id="PTHR30399:SF1">
    <property type="entry name" value="UTP PYROPHOSPHATASE"/>
    <property type="match status" value="1"/>
</dbReference>
<dbReference type="EC" id="3.4.-.-" evidence="2"/>
<dbReference type="Proteomes" id="UP001355056">
    <property type="component" value="Unassembled WGS sequence"/>
</dbReference>
<evidence type="ECO:0000259" key="1">
    <source>
        <dbReference type="Pfam" id="PF01863"/>
    </source>
</evidence>
<dbReference type="PANTHER" id="PTHR30399">
    <property type="entry name" value="UNCHARACTERIZED PROTEIN YGJP"/>
    <property type="match status" value="1"/>
</dbReference>